<name>A0A6J5CM24_9BURK</name>
<reference evidence="1 2" key="1">
    <citation type="submission" date="2020-04" db="EMBL/GenBank/DDBJ databases">
        <authorList>
            <person name="De Canck E."/>
        </authorList>
    </citation>
    <scope>NUCLEOTIDE SEQUENCE [LARGE SCALE GENOMIC DNA]</scope>
    <source>
        <strain evidence="1 2">LMG 22037</strain>
    </source>
</reference>
<dbReference type="Proteomes" id="UP000494249">
    <property type="component" value="Unassembled WGS sequence"/>
</dbReference>
<gene>
    <name evidence="1" type="ORF">LMG22037_06283</name>
</gene>
<dbReference type="AlphaFoldDB" id="A0A6J5CM24"/>
<proteinExistence type="predicted"/>
<organism evidence="1 2">
    <name type="scientific">Paraburkholderia phenoliruptrix</name>
    <dbReference type="NCBI Taxonomy" id="252970"/>
    <lineage>
        <taxon>Bacteria</taxon>
        <taxon>Pseudomonadati</taxon>
        <taxon>Pseudomonadota</taxon>
        <taxon>Betaproteobacteria</taxon>
        <taxon>Burkholderiales</taxon>
        <taxon>Burkholderiaceae</taxon>
        <taxon>Paraburkholderia</taxon>
    </lineage>
</organism>
<sequence>MQAQIDALSEEFEQCYSRLRKADWYESDARREEASMKERVGVEERLLTKSYKPSEDLSCNWHYKKSPSYNDFVPTDATGVHLC</sequence>
<accession>A0A6J5CM24</accession>
<evidence type="ECO:0000313" key="2">
    <source>
        <dbReference type="Proteomes" id="UP000494249"/>
    </source>
</evidence>
<dbReference type="EMBL" id="CADIKB010000061">
    <property type="protein sequence ID" value="CAB3739416.1"/>
    <property type="molecule type" value="Genomic_DNA"/>
</dbReference>
<protein>
    <submittedName>
        <fullName evidence="1">Uncharacterized protein</fullName>
    </submittedName>
</protein>
<evidence type="ECO:0000313" key="1">
    <source>
        <dbReference type="EMBL" id="CAB3739416.1"/>
    </source>
</evidence>
<dbReference type="RefSeq" id="WP_175145551.1">
    <property type="nucleotide sequence ID" value="NZ_CADFGL010000057.1"/>
</dbReference>